<comment type="caution">
    <text evidence="4">The sequence shown here is derived from an EMBL/GenBank/DDBJ whole genome shotgun (WGS) entry which is preliminary data.</text>
</comment>
<dbReference type="RefSeq" id="WP_016839250.1">
    <property type="nucleotide sequence ID" value="NZ_JAAXPW010000049.1"/>
</dbReference>
<evidence type="ECO:0000256" key="2">
    <source>
        <dbReference type="ARBA" id="ARBA00022989"/>
    </source>
</evidence>
<keyword evidence="1 3" id="KW-0812">Transmembrane</keyword>
<evidence type="ECO:0000256" key="3">
    <source>
        <dbReference type="SAM" id="Phobius"/>
    </source>
</evidence>
<dbReference type="PANTHER" id="PTHR37815">
    <property type="entry name" value="UPF0397 PROTEIN BC_2624-RELATED"/>
    <property type="match status" value="1"/>
</dbReference>
<keyword evidence="5" id="KW-1185">Reference proteome</keyword>
<dbReference type="Pfam" id="PF07155">
    <property type="entry name" value="ECF-ribofla_trS"/>
    <property type="match status" value="1"/>
</dbReference>
<dbReference type="PANTHER" id="PTHR37815:SF3">
    <property type="entry name" value="UPF0397 PROTEIN SPR0429"/>
    <property type="match status" value="1"/>
</dbReference>
<keyword evidence="3" id="KW-0472">Membrane</keyword>
<name>A0A840Q1T2_URETH</name>
<organism evidence="4 5">
    <name type="scientific">Ureibacillus thermosphaericus</name>
    <dbReference type="NCBI Taxonomy" id="51173"/>
    <lineage>
        <taxon>Bacteria</taxon>
        <taxon>Bacillati</taxon>
        <taxon>Bacillota</taxon>
        <taxon>Bacilli</taxon>
        <taxon>Bacillales</taxon>
        <taxon>Caryophanaceae</taxon>
        <taxon>Ureibacillus</taxon>
    </lineage>
</organism>
<feature type="transmembrane region" description="Helical" evidence="3">
    <location>
        <begin position="118"/>
        <end position="135"/>
    </location>
</feature>
<proteinExistence type="predicted"/>
<reference evidence="4 5" key="1">
    <citation type="submission" date="2020-08" db="EMBL/GenBank/DDBJ databases">
        <title>Genomic Encyclopedia of Type Strains, Phase IV (KMG-IV): sequencing the most valuable type-strain genomes for metagenomic binning, comparative biology and taxonomic classification.</title>
        <authorList>
            <person name="Goeker M."/>
        </authorList>
    </citation>
    <scope>NUCLEOTIDE SEQUENCE [LARGE SCALE GENOMIC DNA]</scope>
    <source>
        <strain evidence="4 5">DSM 10633</strain>
    </source>
</reference>
<feature type="transmembrane region" description="Helical" evidence="3">
    <location>
        <begin position="46"/>
        <end position="63"/>
    </location>
</feature>
<feature type="transmembrane region" description="Helical" evidence="3">
    <location>
        <begin position="17"/>
        <end position="34"/>
    </location>
</feature>
<keyword evidence="2 3" id="KW-1133">Transmembrane helix</keyword>
<dbReference type="Proteomes" id="UP000557217">
    <property type="component" value="Unassembled WGS sequence"/>
</dbReference>
<evidence type="ECO:0000313" key="5">
    <source>
        <dbReference type="Proteomes" id="UP000557217"/>
    </source>
</evidence>
<evidence type="ECO:0000313" key="4">
    <source>
        <dbReference type="EMBL" id="MBB5150418.1"/>
    </source>
</evidence>
<dbReference type="EMBL" id="JACHGZ010000052">
    <property type="protein sequence ID" value="MBB5150418.1"/>
    <property type="molecule type" value="Genomic_DNA"/>
</dbReference>
<feature type="transmembrane region" description="Helical" evidence="3">
    <location>
        <begin position="155"/>
        <end position="173"/>
    </location>
</feature>
<evidence type="ECO:0000256" key="1">
    <source>
        <dbReference type="ARBA" id="ARBA00022692"/>
    </source>
</evidence>
<gene>
    <name evidence="4" type="ORF">HNR36_002838</name>
</gene>
<protein>
    <submittedName>
        <fullName evidence="4">Putative membrane protein</fullName>
    </submittedName>
</protein>
<dbReference type="InterPro" id="IPR009825">
    <property type="entry name" value="ECF_substrate-spec-like"/>
</dbReference>
<accession>A0A840Q1T2</accession>
<dbReference type="Gene3D" id="1.10.1760.20">
    <property type="match status" value="1"/>
</dbReference>
<dbReference type="GO" id="GO:0016020">
    <property type="term" value="C:membrane"/>
    <property type="evidence" value="ECO:0007669"/>
    <property type="project" value="InterPro"/>
</dbReference>
<sequence>MQKTNTLSKQRGKTTDLVIQAMLVALVFISTIFLNIKLPIASNGGLVHLGTAMLFIASILFGPKKGAIAGAVGMGLFDLVGGWLVWAPITIISRALQGYIVGKIAWSNGSRGDSIAKNIIATIVSIPVMVGVYYIGEAIMFSSFIMPLASIPGDLVQNGIGIIIAIPVCMVLKKIPYFASITR</sequence>
<dbReference type="AlphaFoldDB" id="A0A840Q1T2"/>